<dbReference type="GO" id="GO:0008961">
    <property type="term" value="F:phosphatidylglycerol-prolipoprotein diacylglyceryl transferase activity"/>
    <property type="evidence" value="ECO:0007669"/>
    <property type="project" value="InterPro"/>
</dbReference>
<evidence type="ECO:0000256" key="1">
    <source>
        <dbReference type="SAM" id="Phobius"/>
    </source>
</evidence>
<feature type="non-terminal residue" evidence="2">
    <location>
        <position position="71"/>
    </location>
</feature>
<keyword evidence="1" id="KW-1133">Transmembrane helix</keyword>
<evidence type="ECO:0008006" key="3">
    <source>
        <dbReference type="Google" id="ProtNLM"/>
    </source>
</evidence>
<protein>
    <recommendedName>
        <fullName evidence="3">Prolipoprotein diacylglyceryl transferase</fullName>
    </recommendedName>
</protein>
<feature type="non-terminal residue" evidence="2">
    <location>
        <position position="1"/>
    </location>
</feature>
<dbReference type="Pfam" id="PF01790">
    <property type="entry name" value="LGT"/>
    <property type="match status" value="1"/>
</dbReference>
<evidence type="ECO:0000313" key="2">
    <source>
        <dbReference type="EMBL" id="SVD29023.1"/>
    </source>
</evidence>
<sequence>VAPLVVRTGRFLNGMLNYPQIDPVVFSLGPVTVYWYGVMYLAGFLLGGLLGLVRAGRPNSGWTPQQVWDLL</sequence>
<name>A0A382U443_9ZZZZ</name>
<dbReference type="EMBL" id="UINC01141345">
    <property type="protein sequence ID" value="SVD29023.1"/>
    <property type="molecule type" value="Genomic_DNA"/>
</dbReference>
<dbReference type="InterPro" id="IPR001640">
    <property type="entry name" value="Lgt"/>
</dbReference>
<proteinExistence type="predicted"/>
<dbReference type="GO" id="GO:0005886">
    <property type="term" value="C:plasma membrane"/>
    <property type="evidence" value="ECO:0007669"/>
    <property type="project" value="InterPro"/>
</dbReference>
<gene>
    <name evidence="2" type="ORF">METZ01_LOCUS381877</name>
</gene>
<accession>A0A382U443</accession>
<feature type="transmembrane region" description="Helical" evidence="1">
    <location>
        <begin position="33"/>
        <end position="53"/>
    </location>
</feature>
<reference evidence="2" key="1">
    <citation type="submission" date="2018-05" db="EMBL/GenBank/DDBJ databases">
        <authorList>
            <person name="Lanie J.A."/>
            <person name="Ng W.-L."/>
            <person name="Kazmierczak K.M."/>
            <person name="Andrzejewski T.M."/>
            <person name="Davidsen T.M."/>
            <person name="Wayne K.J."/>
            <person name="Tettelin H."/>
            <person name="Glass J.I."/>
            <person name="Rusch D."/>
            <person name="Podicherti R."/>
            <person name="Tsui H.-C.T."/>
            <person name="Winkler M.E."/>
        </authorList>
    </citation>
    <scope>NUCLEOTIDE SEQUENCE</scope>
</reference>
<organism evidence="2">
    <name type="scientific">marine metagenome</name>
    <dbReference type="NCBI Taxonomy" id="408172"/>
    <lineage>
        <taxon>unclassified sequences</taxon>
        <taxon>metagenomes</taxon>
        <taxon>ecological metagenomes</taxon>
    </lineage>
</organism>
<keyword evidence="1" id="KW-0812">Transmembrane</keyword>
<dbReference type="GO" id="GO:0042158">
    <property type="term" value="P:lipoprotein biosynthetic process"/>
    <property type="evidence" value="ECO:0007669"/>
    <property type="project" value="InterPro"/>
</dbReference>
<keyword evidence="1" id="KW-0472">Membrane</keyword>
<dbReference type="AlphaFoldDB" id="A0A382U443"/>